<dbReference type="GO" id="GO:0030145">
    <property type="term" value="F:manganese ion binding"/>
    <property type="evidence" value="ECO:0007669"/>
    <property type="project" value="InterPro"/>
</dbReference>
<evidence type="ECO:0000256" key="8">
    <source>
        <dbReference type="ARBA" id="ARBA00050061"/>
    </source>
</evidence>
<dbReference type="Pfam" id="PF02789">
    <property type="entry name" value="Peptidase_M17_N"/>
    <property type="match status" value="1"/>
</dbReference>
<evidence type="ECO:0000313" key="11">
    <source>
        <dbReference type="Proteomes" id="UP000515679"/>
    </source>
</evidence>
<dbReference type="InterPro" id="IPR043472">
    <property type="entry name" value="Macro_dom-like"/>
</dbReference>
<dbReference type="InterPro" id="IPR000819">
    <property type="entry name" value="Peptidase_M17_C"/>
</dbReference>
<dbReference type="SUPFAM" id="SSF52949">
    <property type="entry name" value="Macro domain-like"/>
    <property type="match status" value="1"/>
</dbReference>
<dbReference type="SUPFAM" id="SSF53187">
    <property type="entry name" value="Zn-dependent exopeptidases"/>
    <property type="match status" value="1"/>
</dbReference>
<dbReference type="CDD" id="cd00433">
    <property type="entry name" value="Peptidase_M17"/>
    <property type="match status" value="1"/>
</dbReference>
<dbReference type="PANTHER" id="PTHR11963">
    <property type="entry name" value="LEUCINE AMINOPEPTIDASE-RELATED"/>
    <property type="match status" value="1"/>
</dbReference>
<evidence type="ECO:0000313" key="10">
    <source>
        <dbReference type="EMBL" id="QMV43031.1"/>
    </source>
</evidence>
<proteinExistence type="inferred from homology"/>
<keyword evidence="11" id="KW-1185">Reference proteome</keyword>
<dbReference type="Proteomes" id="UP000515679">
    <property type="component" value="Chromosome"/>
</dbReference>
<evidence type="ECO:0000256" key="6">
    <source>
        <dbReference type="ARBA" id="ARBA00049972"/>
    </source>
</evidence>
<evidence type="ECO:0000256" key="4">
    <source>
        <dbReference type="ARBA" id="ARBA00022801"/>
    </source>
</evidence>
<organism evidence="10 11">
    <name type="scientific">Cohnella cholangitidis</name>
    <dbReference type="NCBI Taxonomy" id="2598458"/>
    <lineage>
        <taxon>Bacteria</taxon>
        <taxon>Bacillati</taxon>
        <taxon>Bacillota</taxon>
        <taxon>Bacilli</taxon>
        <taxon>Bacillales</taxon>
        <taxon>Paenibacillaceae</taxon>
        <taxon>Cohnella</taxon>
    </lineage>
</organism>
<dbReference type="KEGG" id="cchl:FPL14_18965"/>
<dbReference type="RefSeq" id="WP_182299262.1">
    <property type="nucleotide sequence ID" value="NZ_CP041969.1"/>
</dbReference>
<dbReference type="InterPro" id="IPR008283">
    <property type="entry name" value="Peptidase_M17_N"/>
</dbReference>
<dbReference type="Gene3D" id="3.40.220.10">
    <property type="entry name" value="Leucine Aminopeptidase, subunit E, domain 1"/>
    <property type="match status" value="1"/>
</dbReference>
<protein>
    <recommendedName>
        <fullName evidence="7">Probable cytosol aminopeptidase</fullName>
    </recommendedName>
    <alternativeName>
        <fullName evidence="8">Leucine aminopeptidase</fullName>
    </alternativeName>
    <alternativeName>
        <fullName evidence="5">Leucyl aminopeptidase</fullName>
    </alternativeName>
</protein>
<keyword evidence="4" id="KW-0378">Hydrolase</keyword>
<name>A0A7G5C1E7_9BACL</name>
<accession>A0A7G5C1E7</accession>
<dbReference type="Pfam" id="PF00883">
    <property type="entry name" value="Peptidase_M17"/>
    <property type="match status" value="1"/>
</dbReference>
<dbReference type="Gene3D" id="3.40.630.10">
    <property type="entry name" value="Zn peptidases"/>
    <property type="match status" value="1"/>
</dbReference>
<dbReference type="AlphaFoldDB" id="A0A7G5C1E7"/>
<dbReference type="EMBL" id="CP041969">
    <property type="protein sequence ID" value="QMV43031.1"/>
    <property type="molecule type" value="Genomic_DNA"/>
</dbReference>
<evidence type="ECO:0000259" key="9">
    <source>
        <dbReference type="PROSITE" id="PS00631"/>
    </source>
</evidence>
<dbReference type="InterPro" id="IPR011356">
    <property type="entry name" value="Leucine_aapep/pepB"/>
</dbReference>
<evidence type="ECO:0000256" key="7">
    <source>
        <dbReference type="ARBA" id="ARBA00050021"/>
    </source>
</evidence>
<reference evidence="10 11" key="1">
    <citation type="submission" date="2019-07" db="EMBL/GenBank/DDBJ databases">
        <authorList>
            <person name="Kim J.K."/>
            <person name="Cheong H.-M."/>
            <person name="Choi Y."/>
            <person name="Hwang K.J."/>
            <person name="Lee S."/>
            <person name="Choi C."/>
        </authorList>
    </citation>
    <scope>NUCLEOTIDE SEQUENCE [LARGE SCALE GENOMIC DNA]</scope>
    <source>
        <strain evidence="10 11">KS 22</strain>
    </source>
</reference>
<dbReference type="GO" id="GO:0070006">
    <property type="term" value="F:metalloaminopeptidase activity"/>
    <property type="evidence" value="ECO:0007669"/>
    <property type="project" value="InterPro"/>
</dbReference>
<dbReference type="GO" id="GO:0005737">
    <property type="term" value="C:cytoplasm"/>
    <property type="evidence" value="ECO:0007669"/>
    <property type="project" value="InterPro"/>
</dbReference>
<evidence type="ECO:0000256" key="1">
    <source>
        <dbReference type="ARBA" id="ARBA00009528"/>
    </source>
</evidence>
<dbReference type="GO" id="GO:0006508">
    <property type="term" value="P:proteolysis"/>
    <property type="evidence" value="ECO:0007669"/>
    <property type="project" value="UniProtKB-KW"/>
</dbReference>
<feature type="domain" description="Cytosol aminopeptidase" evidence="9">
    <location>
        <begin position="279"/>
        <end position="286"/>
    </location>
</feature>
<evidence type="ECO:0000256" key="3">
    <source>
        <dbReference type="ARBA" id="ARBA00022670"/>
    </source>
</evidence>
<sequence length="445" mass="48430">MVFPARADERHFLLVGLGSKADFDLEAFRQAAGEAARAVRKTLNRSAEISFAPWQGQTIDNADALAAAWVEGWLLGLYSFDRYRKRPSGPDPEWLHLGCDISGEEVLREVRVRAEATMLARDLVNEPAGRLNPTTFVEWIQARFGSYAVRINVYQGAELEAKQMRGLLAVGKGSMHSPALVEIAYESAEGEPFIALVGKGVTFDLGGMNVKIGKDISDARMDMGGAAAVLGAMDLLIRRQARRNVVALLAIAENVPDARAYLPSDIISYSNGMNVQVKNTDAEGRLVLADALLYSATFEPREIIDIATLTGNVGEALGLGIAGMWGDSDMTARLKAVGASSGDLVWPMPLLKDYETQLMSDYADIANWAPTPYGGAGLAALFLRRFVRDKVPWVHIDMANTVQVHNTRGYCPVGATGYGVRLLSDYILSGNRFSDQEPKLETMAK</sequence>
<comment type="function">
    <text evidence="6">Presumably involved in the processing and regular turnover of intracellular proteins. Catalyzes the removal of unsubstituted N-terminal amino acids from various peptides.</text>
</comment>
<dbReference type="PANTHER" id="PTHR11963:SF23">
    <property type="entry name" value="CYTOSOL AMINOPEPTIDASE"/>
    <property type="match status" value="1"/>
</dbReference>
<dbReference type="PRINTS" id="PR00481">
    <property type="entry name" value="LAMNOPPTDASE"/>
</dbReference>
<keyword evidence="2 10" id="KW-0031">Aminopeptidase</keyword>
<gene>
    <name evidence="10" type="ORF">FPL14_18965</name>
</gene>
<comment type="similarity">
    <text evidence="1">Belongs to the peptidase M17 family.</text>
</comment>
<evidence type="ECO:0000256" key="2">
    <source>
        <dbReference type="ARBA" id="ARBA00022438"/>
    </source>
</evidence>
<keyword evidence="3" id="KW-0645">Protease</keyword>
<evidence type="ECO:0000256" key="5">
    <source>
        <dbReference type="ARBA" id="ARBA00033172"/>
    </source>
</evidence>
<dbReference type="PROSITE" id="PS00631">
    <property type="entry name" value="CYTOSOL_AP"/>
    <property type="match status" value="1"/>
</dbReference>